<dbReference type="OrthoDB" id="339499at2"/>
<dbReference type="Proteomes" id="UP000292003">
    <property type="component" value="Unassembled WGS sequence"/>
</dbReference>
<accession>A0A4Q7IYS3</accession>
<name>A0A4Q7IYS3_9PSEU</name>
<reference evidence="1 2" key="1">
    <citation type="submission" date="2019-02" db="EMBL/GenBank/DDBJ databases">
        <title>Draft genome sequence of Amycolatopsis sp. 8-3EHSu isolated from roots of Suaeda maritima.</title>
        <authorList>
            <person name="Duangmal K."/>
            <person name="Chantavorakit T."/>
        </authorList>
    </citation>
    <scope>NUCLEOTIDE SEQUENCE [LARGE SCALE GENOMIC DNA]</scope>
    <source>
        <strain evidence="1 2">8-3EHSu</strain>
    </source>
</reference>
<comment type="caution">
    <text evidence="1">The sequence shown here is derived from an EMBL/GenBank/DDBJ whole genome shotgun (WGS) entry which is preliminary data.</text>
</comment>
<gene>
    <name evidence="1" type="ORF">EWH70_33415</name>
</gene>
<evidence type="ECO:0000313" key="2">
    <source>
        <dbReference type="Proteomes" id="UP000292003"/>
    </source>
</evidence>
<evidence type="ECO:0000313" key="1">
    <source>
        <dbReference type="EMBL" id="RZQ59597.1"/>
    </source>
</evidence>
<dbReference type="SUPFAM" id="SSF51445">
    <property type="entry name" value="(Trans)glycosidases"/>
    <property type="match status" value="1"/>
</dbReference>
<dbReference type="AlphaFoldDB" id="A0A4Q7IYS3"/>
<organism evidence="1 2">
    <name type="scientific">Amycolatopsis suaedae</name>
    <dbReference type="NCBI Taxonomy" id="2510978"/>
    <lineage>
        <taxon>Bacteria</taxon>
        <taxon>Bacillati</taxon>
        <taxon>Actinomycetota</taxon>
        <taxon>Actinomycetes</taxon>
        <taxon>Pseudonocardiales</taxon>
        <taxon>Pseudonocardiaceae</taxon>
        <taxon>Amycolatopsis</taxon>
    </lineage>
</organism>
<keyword evidence="2" id="KW-1185">Reference proteome</keyword>
<protein>
    <submittedName>
        <fullName evidence="1">Uncharacterized protein</fullName>
    </submittedName>
</protein>
<dbReference type="EMBL" id="SFCC01000023">
    <property type="protein sequence ID" value="RZQ59597.1"/>
    <property type="molecule type" value="Genomic_DNA"/>
</dbReference>
<proteinExistence type="predicted"/>
<dbReference type="InterPro" id="IPR017853">
    <property type="entry name" value="GH"/>
</dbReference>
<sequence>MVHNNPGEPSFRSRFNDPATLAAYGYDGQVINEFRPPQTAITFDSFDPRIFPAGSPGRAWVEATARGIDAHIARAHAAGIAVYVFTDIIVLPKPLVELYGDQILDDQGRISFERPLTHQIHRAMLREIFTRFPGLDGIVVRTGETYLQNTPFHTGNNPITNGERSHLALLGILRDEVCVRAGKRLFYRTWSTGGDKLTSDPAFYRQVTGQVAPHENLLFSIKHTARDFWRTVEFNQTIGVGTHRQIVEVQCQREYEGKGAFPNYVIDGVINGFEEFRTRPRTEPIGLADVVENPVVAGIWTWSRGGGWRGPYLRNELWCDLNAWVIARWARDTGLGEEAAFAQYAARLGLRGEHTRRFRRLALLSADAVLRGHYSLHHPIRWTWTRDQFLGGSDKDLTKDFTGIVRQGLVDRVLAEKREAARMWDEIVALADGLPIRSTEDRDYLRVSTRYGLHWHRVVHHGWEVMLRGFAAEQGAPRDEAAMRWHLARYDAEWRRWERLAAREPSCATLYQPYSFGKRGPDGLYDADPDHGMKPSVDHYRATLG</sequence>